<dbReference type="InterPro" id="IPR013222">
    <property type="entry name" value="Glyco_hyd_98_carb-bd"/>
</dbReference>
<evidence type="ECO:0000259" key="3">
    <source>
        <dbReference type="Pfam" id="PF08305"/>
    </source>
</evidence>
<reference evidence="4 5" key="1">
    <citation type="submission" date="2019-07" db="EMBL/GenBank/DDBJ databases">
        <title>New species of Amycolatopsis and Streptomyces.</title>
        <authorList>
            <person name="Duangmal K."/>
            <person name="Teo W.F.A."/>
            <person name="Lipun K."/>
        </authorList>
    </citation>
    <scope>NUCLEOTIDE SEQUENCE [LARGE SCALE GENOMIC DNA]</scope>
    <source>
        <strain evidence="4 5">JCM 30562</strain>
    </source>
</reference>
<dbReference type="InterPro" id="IPR008979">
    <property type="entry name" value="Galactose-bd-like_sf"/>
</dbReference>
<keyword evidence="2" id="KW-0472">Membrane</keyword>
<dbReference type="RefSeq" id="WP_144643306.1">
    <property type="nucleotide sequence ID" value="NZ_CP090063.1"/>
</dbReference>
<sequence length="220" mass="23475">MANVPQNNDSSGKITRHHVIGWSIAIVVGLISAGGVIWAAHIKSEPDKGTAAPGSPTLSTSSSLPTSVTPSDTQGPVVAGSDALFLSNLPDRNFIRQPSSPRRGAATIGNQDYPSSYSYRFTNCSNCTYDVEVNIPSGYTRFTGTFGLTDDTRHDATIDGLVYFAIYSSTGSVLRPPEKVEWPASVSFDVSVTGTSRVKLTVSSGTNAEYPCWCDARFVR</sequence>
<dbReference type="InterPro" id="IPR038637">
    <property type="entry name" value="NPCBM_sf"/>
</dbReference>
<keyword evidence="2" id="KW-1133">Transmembrane helix</keyword>
<keyword evidence="2" id="KW-0812">Transmembrane</keyword>
<evidence type="ECO:0000256" key="1">
    <source>
        <dbReference type="SAM" id="MobiDB-lite"/>
    </source>
</evidence>
<gene>
    <name evidence="4" type="ORF">FNH06_30020</name>
</gene>
<organism evidence="4 5">
    <name type="scientific">Amycolatopsis acidiphila</name>
    <dbReference type="NCBI Taxonomy" id="715473"/>
    <lineage>
        <taxon>Bacteria</taxon>
        <taxon>Bacillati</taxon>
        <taxon>Actinomycetota</taxon>
        <taxon>Actinomycetes</taxon>
        <taxon>Pseudonocardiales</taxon>
        <taxon>Pseudonocardiaceae</taxon>
        <taxon>Amycolatopsis</taxon>
    </lineage>
</organism>
<dbReference type="AlphaFoldDB" id="A0A558A0K4"/>
<dbReference type="Gene3D" id="2.60.120.1060">
    <property type="entry name" value="NPCBM/NEW2 domain"/>
    <property type="match status" value="1"/>
</dbReference>
<name>A0A558A0K4_9PSEU</name>
<comment type="caution">
    <text evidence="4">The sequence shown here is derived from an EMBL/GenBank/DDBJ whole genome shotgun (WGS) entry which is preliminary data.</text>
</comment>
<evidence type="ECO:0000256" key="2">
    <source>
        <dbReference type="SAM" id="Phobius"/>
    </source>
</evidence>
<evidence type="ECO:0000313" key="4">
    <source>
        <dbReference type="EMBL" id="TVT17782.1"/>
    </source>
</evidence>
<evidence type="ECO:0000313" key="5">
    <source>
        <dbReference type="Proteomes" id="UP000318578"/>
    </source>
</evidence>
<dbReference type="Pfam" id="PF08305">
    <property type="entry name" value="NPCBM"/>
    <property type="match status" value="1"/>
</dbReference>
<dbReference type="SUPFAM" id="SSF49785">
    <property type="entry name" value="Galactose-binding domain-like"/>
    <property type="match status" value="1"/>
</dbReference>
<feature type="region of interest" description="Disordered" evidence="1">
    <location>
        <begin position="46"/>
        <end position="76"/>
    </location>
</feature>
<accession>A0A558A0K4</accession>
<protein>
    <recommendedName>
        <fullName evidence="3">Glycosyl hydrolase family 98 putative carbohydrate-binding module domain-containing protein</fullName>
    </recommendedName>
</protein>
<keyword evidence="5" id="KW-1185">Reference proteome</keyword>
<proteinExistence type="predicted"/>
<feature type="compositionally biased region" description="Low complexity" evidence="1">
    <location>
        <begin position="53"/>
        <end position="71"/>
    </location>
</feature>
<feature type="transmembrane region" description="Helical" evidence="2">
    <location>
        <begin position="20"/>
        <end position="40"/>
    </location>
</feature>
<dbReference type="Proteomes" id="UP000318578">
    <property type="component" value="Unassembled WGS sequence"/>
</dbReference>
<feature type="domain" description="Glycosyl hydrolase family 98 putative carbohydrate-binding module" evidence="3">
    <location>
        <begin position="130"/>
        <end position="218"/>
    </location>
</feature>
<dbReference type="EMBL" id="VJZA01000072">
    <property type="protein sequence ID" value="TVT17782.1"/>
    <property type="molecule type" value="Genomic_DNA"/>
</dbReference>